<sequence>MVALLMPSLLLLSRTRLYPTLRTVLAGAGIALAAARLAERTTLVSGNPLEPVAEQLTSHPVVITGTLLAAAVAAWSRPALRVPAGTSSFLAPRSSADSRPDRGTASANE</sequence>
<accession>A0A919TB74</accession>
<gene>
    <name evidence="2" type="ORF">Ato02nite_042310</name>
</gene>
<dbReference type="EMBL" id="BOQN01000055">
    <property type="protein sequence ID" value="GIM92438.1"/>
    <property type="molecule type" value="Genomic_DNA"/>
</dbReference>
<reference evidence="2 3" key="1">
    <citation type="submission" date="2021-03" db="EMBL/GenBank/DDBJ databases">
        <title>Whole genome shotgun sequence of Actinoplanes toevensis NBRC 105298.</title>
        <authorList>
            <person name="Komaki H."/>
            <person name="Tamura T."/>
        </authorList>
    </citation>
    <scope>NUCLEOTIDE SEQUENCE [LARGE SCALE GENOMIC DNA]</scope>
    <source>
        <strain evidence="2 3">NBRC 105298</strain>
    </source>
</reference>
<evidence type="ECO:0000313" key="3">
    <source>
        <dbReference type="Proteomes" id="UP000677082"/>
    </source>
</evidence>
<dbReference type="AlphaFoldDB" id="A0A919TB74"/>
<dbReference type="RefSeq" id="WP_213008318.1">
    <property type="nucleotide sequence ID" value="NZ_BOQN01000055.1"/>
</dbReference>
<dbReference type="Proteomes" id="UP000677082">
    <property type="component" value="Unassembled WGS sequence"/>
</dbReference>
<evidence type="ECO:0000256" key="1">
    <source>
        <dbReference type="SAM" id="MobiDB-lite"/>
    </source>
</evidence>
<proteinExistence type="predicted"/>
<protein>
    <submittedName>
        <fullName evidence="2">Uncharacterized protein</fullName>
    </submittedName>
</protein>
<name>A0A919TB74_9ACTN</name>
<comment type="caution">
    <text evidence="2">The sequence shown here is derived from an EMBL/GenBank/DDBJ whole genome shotgun (WGS) entry which is preliminary data.</text>
</comment>
<keyword evidence="3" id="KW-1185">Reference proteome</keyword>
<evidence type="ECO:0000313" key="2">
    <source>
        <dbReference type="EMBL" id="GIM92438.1"/>
    </source>
</evidence>
<organism evidence="2 3">
    <name type="scientific">Paractinoplanes toevensis</name>
    <dbReference type="NCBI Taxonomy" id="571911"/>
    <lineage>
        <taxon>Bacteria</taxon>
        <taxon>Bacillati</taxon>
        <taxon>Actinomycetota</taxon>
        <taxon>Actinomycetes</taxon>
        <taxon>Micromonosporales</taxon>
        <taxon>Micromonosporaceae</taxon>
        <taxon>Paractinoplanes</taxon>
    </lineage>
</organism>
<feature type="region of interest" description="Disordered" evidence="1">
    <location>
        <begin position="87"/>
        <end position="109"/>
    </location>
</feature>